<gene>
    <name evidence="6" type="ORF">SDC9_125996</name>
</gene>
<accession>A0A645CQ00</accession>
<sequence>MVPATPSPERSRGFLFGISSHPQRQTREDQAREAAATALCGGKVLREDISWQRIQPKEGVWDFEQLDYAVKTITGQGLEPELIYAYTPRWAIAKDWIPLDPKRNHYYSSRPDYGAWREFVRRVAERYRGRVRFFEVWNEPDLYSFANFSAEEYLNLLEIAARETRKVNPEALIMTGGYTCMPPYFALNDQKHQEKILSGGERIL</sequence>
<dbReference type="InterPro" id="IPR049166">
    <property type="entry name" value="GH39_cat"/>
</dbReference>
<evidence type="ECO:0000259" key="5">
    <source>
        <dbReference type="Pfam" id="PF01229"/>
    </source>
</evidence>
<dbReference type="GO" id="GO:0004553">
    <property type="term" value="F:hydrolase activity, hydrolyzing O-glycosyl compounds"/>
    <property type="evidence" value="ECO:0007669"/>
    <property type="project" value="TreeGrafter"/>
</dbReference>
<comment type="caution">
    <text evidence="6">The sequence shown here is derived from an EMBL/GenBank/DDBJ whole genome shotgun (WGS) entry which is preliminary data.</text>
</comment>
<name>A0A645CQ00_9ZZZZ</name>
<proteinExistence type="inferred from homology"/>
<feature type="domain" description="Glycosyl hydrolases family 39 N-terminal catalytic" evidence="5">
    <location>
        <begin position="44"/>
        <end position="170"/>
    </location>
</feature>
<dbReference type="PANTHER" id="PTHR12631:SF10">
    <property type="entry name" value="BETA-XYLOSIDASE-LIKE PROTEIN-RELATED"/>
    <property type="match status" value="1"/>
</dbReference>
<dbReference type="Gene3D" id="3.20.20.80">
    <property type="entry name" value="Glycosidases"/>
    <property type="match status" value="1"/>
</dbReference>
<dbReference type="InterPro" id="IPR017853">
    <property type="entry name" value="GH"/>
</dbReference>
<reference evidence="6" key="1">
    <citation type="submission" date="2019-08" db="EMBL/GenBank/DDBJ databases">
        <authorList>
            <person name="Kucharzyk K."/>
            <person name="Murdoch R.W."/>
            <person name="Higgins S."/>
            <person name="Loffler F."/>
        </authorList>
    </citation>
    <scope>NUCLEOTIDE SEQUENCE</scope>
</reference>
<evidence type="ECO:0000313" key="6">
    <source>
        <dbReference type="EMBL" id="MPM78981.1"/>
    </source>
</evidence>
<keyword evidence="2" id="KW-0378">Hydrolase</keyword>
<protein>
    <recommendedName>
        <fullName evidence="5">Glycosyl hydrolases family 39 N-terminal catalytic domain-containing protein</fullName>
    </recommendedName>
</protein>
<evidence type="ECO:0000256" key="2">
    <source>
        <dbReference type="ARBA" id="ARBA00022801"/>
    </source>
</evidence>
<keyword evidence="3" id="KW-0326">Glycosidase</keyword>
<dbReference type="AlphaFoldDB" id="A0A645CQ00"/>
<feature type="region of interest" description="Disordered" evidence="4">
    <location>
        <begin position="1"/>
        <end position="28"/>
    </location>
</feature>
<dbReference type="EMBL" id="VSSQ01029027">
    <property type="protein sequence ID" value="MPM78981.1"/>
    <property type="molecule type" value="Genomic_DNA"/>
</dbReference>
<evidence type="ECO:0000256" key="1">
    <source>
        <dbReference type="ARBA" id="ARBA00008875"/>
    </source>
</evidence>
<dbReference type="Pfam" id="PF01229">
    <property type="entry name" value="Glyco_hydro_39"/>
    <property type="match status" value="1"/>
</dbReference>
<dbReference type="PANTHER" id="PTHR12631">
    <property type="entry name" value="ALPHA-L-IDURONIDASE"/>
    <property type="match status" value="1"/>
</dbReference>
<comment type="similarity">
    <text evidence="1">Belongs to the glycosyl hydrolase 39 family.</text>
</comment>
<evidence type="ECO:0000256" key="4">
    <source>
        <dbReference type="SAM" id="MobiDB-lite"/>
    </source>
</evidence>
<organism evidence="6">
    <name type="scientific">bioreactor metagenome</name>
    <dbReference type="NCBI Taxonomy" id="1076179"/>
    <lineage>
        <taxon>unclassified sequences</taxon>
        <taxon>metagenomes</taxon>
        <taxon>ecological metagenomes</taxon>
    </lineage>
</organism>
<dbReference type="InterPro" id="IPR051923">
    <property type="entry name" value="Glycosyl_Hydrolase_39"/>
</dbReference>
<evidence type="ECO:0000256" key="3">
    <source>
        <dbReference type="ARBA" id="ARBA00023295"/>
    </source>
</evidence>
<dbReference type="SUPFAM" id="SSF51445">
    <property type="entry name" value="(Trans)glycosidases"/>
    <property type="match status" value="1"/>
</dbReference>